<sequence>MNIIEKPVIDGQPLPKKLGAIIPLSNGQKVLAEATILLQEDPTVQLMIDYLYTVDKKLDALLMHFNLEVEK</sequence>
<name>A0A6J5MYM9_9CAUD</name>
<dbReference type="EMBL" id="LR796555">
    <property type="protein sequence ID" value="CAB4151658.1"/>
    <property type="molecule type" value="Genomic_DNA"/>
</dbReference>
<evidence type="ECO:0000313" key="1">
    <source>
        <dbReference type="EMBL" id="CAB4151658.1"/>
    </source>
</evidence>
<proteinExistence type="predicted"/>
<gene>
    <name evidence="1" type="ORF">UFOVP591_29</name>
</gene>
<accession>A0A6J5MYM9</accession>
<reference evidence="1" key="1">
    <citation type="submission" date="2020-04" db="EMBL/GenBank/DDBJ databases">
        <authorList>
            <person name="Chiriac C."/>
            <person name="Salcher M."/>
            <person name="Ghai R."/>
            <person name="Kavagutti S V."/>
        </authorList>
    </citation>
    <scope>NUCLEOTIDE SEQUENCE</scope>
</reference>
<protein>
    <submittedName>
        <fullName evidence="1">Uncharacterized protein</fullName>
    </submittedName>
</protein>
<organism evidence="1">
    <name type="scientific">uncultured Caudovirales phage</name>
    <dbReference type="NCBI Taxonomy" id="2100421"/>
    <lineage>
        <taxon>Viruses</taxon>
        <taxon>Duplodnaviria</taxon>
        <taxon>Heunggongvirae</taxon>
        <taxon>Uroviricota</taxon>
        <taxon>Caudoviricetes</taxon>
        <taxon>Peduoviridae</taxon>
        <taxon>Maltschvirus</taxon>
        <taxon>Maltschvirus maltsch</taxon>
    </lineage>
</organism>